<dbReference type="EMBL" id="LT553497">
    <property type="protein sequence ID" value="SAM00987.1"/>
    <property type="molecule type" value="Genomic_DNA"/>
</dbReference>
<dbReference type="PANTHER" id="PTHR21346:SF10">
    <property type="entry name" value="TRANSMEMBRANE PROTEIN"/>
    <property type="match status" value="1"/>
</dbReference>
<dbReference type="AlphaFoldDB" id="A0A168NQ95"/>
<protein>
    <recommendedName>
        <fullName evidence="8">FUN14 domain-containing protein</fullName>
    </recommendedName>
</protein>
<evidence type="ECO:0008006" key="8">
    <source>
        <dbReference type="Google" id="ProtNLM"/>
    </source>
</evidence>
<evidence type="ECO:0000256" key="1">
    <source>
        <dbReference type="ARBA" id="ARBA00004370"/>
    </source>
</evidence>
<organism evidence="6">
    <name type="scientific">Absidia glauca</name>
    <name type="common">Pin mould</name>
    <dbReference type="NCBI Taxonomy" id="4829"/>
    <lineage>
        <taxon>Eukaryota</taxon>
        <taxon>Fungi</taxon>
        <taxon>Fungi incertae sedis</taxon>
        <taxon>Mucoromycota</taxon>
        <taxon>Mucoromycotina</taxon>
        <taxon>Mucoromycetes</taxon>
        <taxon>Mucorales</taxon>
        <taxon>Cunninghamellaceae</taxon>
        <taxon>Absidia</taxon>
    </lineage>
</organism>
<dbReference type="Proteomes" id="UP000078561">
    <property type="component" value="Unassembled WGS sequence"/>
</dbReference>
<comment type="similarity">
    <text evidence="2">Belongs to the FUN14 family.</text>
</comment>
<keyword evidence="4" id="KW-1133">Transmembrane helix</keyword>
<dbReference type="PANTHER" id="PTHR21346">
    <property type="entry name" value="FUN14 DOMAIN CONTAINING"/>
    <property type="match status" value="1"/>
</dbReference>
<comment type="subcellular location">
    <subcellularLocation>
        <location evidence="1">Membrane</location>
    </subcellularLocation>
</comment>
<dbReference type="OMA" id="TICGICA"/>
<gene>
    <name evidence="6" type="primary">ABSGL_06723.1 scaffold 8661</name>
</gene>
<dbReference type="InterPro" id="IPR007014">
    <property type="entry name" value="FUN14"/>
</dbReference>
<proteinExistence type="inferred from homology"/>
<dbReference type="GO" id="GO:0016020">
    <property type="term" value="C:membrane"/>
    <property type="evidence" value="ECO:0007669"/>
    <property type="project" value="UniProtKB-SubCell"/>
</dbReference>
<evidence type="ECO:0000256" key="5">
    <source>
        <dbReference type="ARBA" id="ARBA00023136"/>
    </source>
</evidence>
<name>A0A168NQ95_ABSGL</name>
<evidence type="ECO:0000313" key="6">
    <source>
        <dbReference type="EMBL" id="SAM00987.1"/>
    </source>
</evidence>
<sequence length="214" mass="23708">MLRTARPLTCLQSATQHAYRHARLNPMKTAVMTKSYTTIGAQRHLISKSTQFSWTASSKIVGFVSAATGTMSAGLWTKQPLQCQAMAMDSPDFVGTQAKDVDAHRTLVRKGELSFGVFLGFCTGYLIKKVGKLFALMVGASFIFLQYLSLKGFITIHWDRLEGGYNRQLGVDKDGKVTVKAVRTKWNGFVGFLTHNLQFKSTFMVGLYGGIRYG</sequence>
<dbReference type="OrthoDB" id="163794at2759"/>
<reference evidence="6" key="1">
    <citation type="submission" date="2016-04" db="EMBL/GenBank/DDBJ databases">
        <authorList>
            <person name="Evans L.H."/>
            <person name="Alamgir A."/>
            <person name="Owens N."/>
            <person name="Weber N.D."/>
            <person name="Virtaneva K."/>
            <person name="Barbian K."/>
            <person name="Babar A."/>
            <person name="Rosenke K."/>
        </authorList>
    </citation>
    <scope>NUCLEOTIDE SEQUENCE [LARGE SCALE GENOMIC DNA]</scope>
    <source>
        <strain evidence="6">CBS 101.48</strain>
    </source>
</reference>
<evidence type="ECO:0000256" key="4">
    <source>
        <dbReference type="ARBA" id="ARBA00022989"/>
    </source>
</evidence>
<keyword evidence="3" id="KW-0812">Transmembrane</keyword>
<dbReference type="InParanoid" id="A0A168NQ95"/>
<accession>A0A168NQ95</accession>
<dbReference type="Pfam" id="PF04930">
    <property type="entry name" value="FUN14"/>
    <property type="match status" value="1"/>
</dbReference>
<keyword evidence="7" id="KW-1185">Reference proteome</keyword>
<evidence type="ECO:0000313" key="7">
    <source>
        <dbReference type="Proteomes" id="UP000078561"/>
    </source>
</evidence>
<keyword evidence="5" id="KW-0472">Membrane</keyword>
<dbReference type="STRING" id="4829.A0A168NQ95"/>
<evidence type="ECO:0000256" key="3">
    <source>
        <dbReference type="ARBA" id="ARBA00022692"/>
    </source>
</evidence>
<evidence type="ECO:0000256" key="2">
    <source>
        <dbReference type="ARBA" id="ARBA00009160"/>
    </source>
</evidence>